<dbReference type="AlphaFoldDB" id="A0A934V2K6"/>
<reference evidence="1" key="1">
    <citation type="submission" date="2020-12" db="EMBL/GenBank/DDBJ databases">
        <title>Prauserella sp. ASG 168, a novel actinomycete isolated from cave rock.</title>
        <authorList>
            <person name="Suriyachadkun C."/>
        </authorList>
    </citation>
    <scope>NUCLEOTIDE SEQUENCE</scope>
    <source>
        <strain evidence="1">ASG 168</strain>
    </source>
</reference>
<dbReference type="Proteomes" id="UP000635245">
    <property type="component" value="Unassembled WGS sequence"/>
</dbReference>
<name>A0A934V2K6_9PSEU</name>
<dbReference type="EMBL" id="JAENJH010000003">
    <property type="protein sequence ID" value="MBK1785981.1"/>
    <property type="molecule type" value="Genomic_DNA"/>
</dbReference>
<gene>
    <name evidence="1" type="ORF">JHE00_16745</name>
</gene>
<accession>A0A934V2K6</accession>
<sequence>MRLLIDTSRVSFTVGREADAKKDQNGVQRVERNTNIPMWSVQLVAMDDGGAEVITVTVAAPQPPKVSVGQPVIPIALQAIPWAQNGRNGVAYRATDVKPVPATKSAGAGAPAGDK</sequence>
<evidence type="ECO:0000313" key="2">
    <source>
        <dbReference type="Proteomes" id="UP000635245"/>
    </source>
</evidence>
<comment type="caution">
    <text evidence="1">The sequence shown here is derived from an EMBL/GenBank/DDBJ whole genome shotgun (WGS) entry which is preliminary data.</text>
</comment>
<keyword evidence="2" id="KW-1185">Reference proteome</keyword>
<protein>
    <recommendedName>
        <fullName evidence="3">Regulatory protein</fullName>
    </recommendedName>
</protein>
<evidence type="ECO:0008006" key="3">
    <source>
        <dbReference type="Google" id="ProtNLM"/>
    </source>
</evidence>
<organism evidence="1 2">
    <name type="scientific">Prauserella cavernicola</name>
    <dbReference type="NCBI Taxonomy" id="2800127"/>
    <lineage>
        <taxon>Bacteria</taxon>
        <taxon>Bacillati</taxon>
        <taxon>Actinomycetota</taxon>
        <taxon>Actinomycetes</taxon>
        <taxon>Pseudonocardiales</taxon>
        <taxon>Pseudonocardiaceae</taxon>
        <taxon>Prauserella</taxon>
    </lineage>
</organism>
<evidence type="ECO:0000313" key="1">
    <source>
        <dbReference type="EMBL" id="MBK1785981.1"/>
    </source>
</evidence>
<proteinExistence type="predicted"/>